<evidence type="ECO:0000256" key="1">
    <source>
        <dbReference type="ARBA" id="ARBA00022670"/>
    </source>
</evidence>
<comment type="caution">
    <text evidence="4">The sequence shown here is derived from an EMBL/GenBank/DDBJ whole genome shotgun (WGS) entry which is preliminary data.</text>
</comment>
<reference evidence="5" key="1">
    <citation type="submission" date="2016-06" db="EMBL/GenBank/DDBJ databases">
        <authorList>
            <person name="Nascimento L."/>
            <person name="Pereira R.V."/>
            <person name="Martins L.F."/>
            <person name="Quaggio R.B."/>
            <person name="Silva A.M."/>
            <person name="Setubal J.C."/>
        </authorList>
    </citation>
    <scope>NUCLEOTIDE SEQUENCE [LARGE SCALE GENOMIC DNA]</scope>
</reference>
<dbReference type="PRINTS" id="PR00834">
    <property type="entry name" value="PROTEASES2C"/>
</dbReference>
<dbReference type="Proteomes" id="UP000196475">
    <property type="component" value="Unassembled WGS sequence"/>
</dbReference>
<dbReference type="PANTHER" id="PTHR43343:SF3">
    <property type="entry name" value="PROTEASE DO-LIKE 8, CHLOROPLASTIC"/>
    <property type="match status" value="1"/>
</dbReference>
<dbReference type="SUPFAM" id="SSF50494">
    <property type="entry name" value="Trypsin-like serine proteases"/>
    <property type="match status" value="1"/>
</dbReference>
<name>A0A1Y3PPQ1_9BACI</name>
<dbReference type="InterPro" id="IPR009003">
    <property type="entry name" value="Peptidase_S1_PA"/>
</dbReference>
<evidence type="ECO:0000256" key="2">
    <source>
        <dbReference type="ARBA" id="ARBA00022801"/>
    </source>
</evidence>
<dbReference type="Gene3D" id="2.40.10.120">
    <property type="match status" value="1"/>
</dbReference>
<evidence type="ECO:0000313" key="5">
    <source>
        <dbReference type="Proteomes" id="UP000196475"/>
    </source>
</evidence>
<keyword evidence="2" id="KW-0378">Hydrolase</keyword>
<dbReference type="GO" id="GO:0004252">
    <property type="term" value="F:serine-type endopeptidase activity"/>
    <property type="evidence" value="ECO:0007669"/>
    <property type="project" value="InterPro"/>
</dbReference>
<keyword evidence="3" id="KW-0720">Serine protease</keyword>
<protein>
    <submittedName>
        <fullName evidence="4">Serine protease</fullName>
    </submittedName>
</protein>
<dbReference type="Pfam" id="PF13365">
    <property type="entry name" value="Trypsin_2"/>
    <property type="match status" value="1"/>
</dbReference>
<dbReference type="AlphaFoldDB" id="A0A1Y3PPQ1"/>
<evidence type="ECO:0000256" key="3">
    <source>
        <dbReference type="ARBA" id="ARBA00022825"/>
    </source>
</evidence>
<dbReference type="GO" id="GO:0006508">
    <property type="term" value="P:proteolysis"/>
    <property type="evidence" value="ECO:0007669"/>
    <property type="project" value="UniProtKB-KW"/>
</dbReference>
<dbReference type="InterPro" id="IPR001940">
    <property type="entry name" value="Peptidase_S1C"/>
</dbReference>
<proteinExistence type="predicted"/>
<sequence>MTPEHVTSTAASQHPFNTFVDVVDTVKEGVVSLETQDKASNRYLDDNFFRYLFPEFKKPRTSSFGTGFIIHPKGYILTNEHVIHQAEQVYVKLWNSRKKNADVVWTNPERDLAVLRIHHPQPLKPLRLGSSAETKPGEWVIAVGNPLGFDHTVTVGVISAKNRPLKTAERYYPNVIQTDAAINPGNSGGPLINILGEVIGVNVAVAQPSQSIGFAIAIDSIKPLIKQFIY</sequence>
<gene>
    <name evidence="4" type="ORF">BAA01_03590</name>
</gene>
<dbReference type="EMBL" id="LZRT01000045">
    <property type="protein sequence ID" value="OUM89335.1"/>
    <property type="molecule type" value="Genomic_DNA"/>
</dbReference>
<keyword evidence="1 4" id="KW-0645">Protease</keyword>
<accession>A0A1Y3PPQ1</accession>
<organism evidence="4 5">
    <name type="scientific">Bacillus thermozeamaize</name>
    <dbReference type="NCBI Taxonomy" id="230954"/>
    <lineage>
        <taxon>Bacteria</taxon>
        <taxon>Bacillati</taxon>
        <taxon>Bacillota</taxon>
        <taxon>Bacilli</taxon>
        <taxon>Bacillales</taxon>
        <taxon>Bacillaceae</taxon>
        <taxon>Bacillus</taxon>
    </lineage>
</organism>
<dbReference type="PANTHER" id="PTHR43343">
    <property type="entry name" value="PEPTIDASE S12"/>
    <property type="match status" value="1"/>
</dbReference>
<evidence type="ECO:0000313" key="4">
    <source>
        <dbReference type="EMBL" id="OUM89335.1"/>
    </source>
</evidence>
<dbReference type="InterPro" id="IPR051201">
    <property type="entry name" value="Chloro_Bact_Ser_Proteases"/>
</dbReference>